<name>A0A0G0YKT2_UNCKA</name>
<dbReference type="GO" id="GO:0005829">
    <property type="term" value="C:cytosol"/>
    <property type="evidence" value="ECO:0007669"/>
    <property type="project" value="TreeGrafter"/>
</dbReference>
<evidence type="ECO:0000256" key="10">
    <source>
        <dbReference type="RuleBase" id="RU363036"/>
    </source>
</evidence>
<sequence length="376" mass="42473">MPKVSTDEKLINTFLERGVDSIYPSKDALKKKLLSGEKIKAYQGFDPTGPYLHVGHAMGIRDSARPLMTEEQVQKNMAGWKEQAAQLIDFEGENPVKFMRNHEWLSKIGLADLIKLLSNATVQQMIERDLFAKRLQKNSPIGLQEFIYPLMQGFDSVAMGVDLEIGGTDQTFNMLMGRELVKRYLGKDKFVRTNEMMEAPDALTMSKTKGNGINLADKSEVMYGKAMSYPDELITKCLRLLTDVPMEEIWEINKKIQDGENPMTFKKLMAFEVVKIIKGAEEADKAQKHFERTVQKKDISDEDTEIVTVSGTMSVTEFLRKALKDSKSASHIKRIVEQGGVEVNGKKVASIQIEIEFTPGTVVKFGKRKYFKVGEK</sequence>
<dbReference type="Proteomes" id="UP000033847">
    <property type="component" value="Unassembled WGS sequence"/>
</dbReference>
<dbReference type="Gene3D" id="3.40.50.620">
    <property type="entry name" value="HUPs"/>
    <property type="match status" value="2"/>
</dbReference>
<dbReference type="InterPro" id="IPR024088">
    <property type="entry name" value="Tyr-tRNA-ligase_bac-type"/>
</dbReference>
<keyword evidence="4 10" id="KW-0067">ATP-binding</keyword>
<comment type="catalytic activity">
    <reaction evidence="7">
        <text>tRNA(Tyr) + L-tyrosine + ATP = L-tyrosyl-tRNA(Tyr) + AMP + diphosphate + H(+)</text>
        <dbReference type="Rhea" id="RHEA:10220"/>
        <dbReference type="Rhea" id="RHEA-COMP:9706"/>
        <dbReference type="Rhea" id="RHEA-COMP:9707"/>
        <dbReference type="ChEBI" id="CHEBI:15378"/>
        <dbReference type="ChEBI" id="CHEBI:30616"/>
        <dbReference type="ChEBI" id="CHEBI:33019"/>
        <dbReference type="ChEBI" id="CHEBI:58315"/>
        <dbReference type="ChEBI" id="CHEBI:78442"/>
        <dbReference type="ChEBI" id="CHEBI:78536"/>
        <dbReference type="ChEBI" id="CHEBI:456215"/>
        <dbReference type="EC" id="6.1.1.1"/>
    </reaction>
</comment>
<gene>
    <name evidence="11" type="ORF">UV00_C0015G0017</name>
</gene>
<dbReference type="InterPro" id="IPR001412">
    <property type="entry name" value="aa-tRNA-synth_I_CS"/>
</dbReference>
<comment type="similarity">
    <text evidence="10">Belongs to the class-I aminoacyl-tRNA synthetase family.</text>
</comment>
<evidence type="ECO:0000256" key="4">
    <source>
        <dbReference type="ARBA" id="ARBA00022840"/>
    </source>
</evidence>
<comment type="caution">
    <text evidence="11">The sequence shown here is derived from an EMBL/GenBank/DDBJ whole genome shotgun (WGS) entry which is preliminary data.</text>
</comment>
<dbReference type="NCBIfam" id="TIGR00234">
    <property type="entry name" value="tyrS"/>
    <property type="match status" value="1"/>
</dbReference>
<dbReference type="SUPFAM" id="SSF55174">
    <property type="entry name" value="Alpha-L RNA-binding motif"/>
    <property type="match status" value="1"/>
</dbReference>
<dbReference type="AlphaFoldDB" id="A0A0G0YKT2"/>
<keyword evidence="2 10" id="KW-0436">Ligase</keyword>
<accession>A0A0G0YKT2</accession>
<dbReference type="InterPro" id="IPR014729">
    <property type="entry name" value="Rossmann-like_a/b/a_fold"/>
</dbReference>
<keyword evidence="9" id="KW-0694">RNA-binding</keyword>
<dbReference type="EMBL" id="LCCU01000015">
    <property type="protein sequence ID" value="KKS37290.1"/>
    <property type="molecule type" value="Genomic_DNA"/>
</dbReference>
<dbReference type="GO" id="GO:0003723">
    <property type="term" value="F:RNA binding"/>
    <property type="evidence" value="ECO:0007669"/>
    <property type="project" value="UniProtKB-KW"/>
</dbReference>
<evidence type="ECO:0000256" key="9">
    <source>
        <dbReference type="PROSITE-ProRule" id="PRU00182"/>
    </source>
</evidence>
<dbReference type="InterPro" id="IPR002305">
    <property type="entry name" value="aa-tRNA-synth_Ic"/>
</dbReference>
<dbReference type="GO" id="GO:0005524">
    <property type="term" value="F:ATP binding"/>
    <property type="evidence" value="ECO:0007669"/>
    <property type="project" value="UniProtKB-KW"/>
</dbReference>
<dbReference type="GO" id="GO:0004831">
    <property type="term" value="F:tyrosine-tRNA ligase activity"/>
    <property type="evidence" value="ECO:0007669"/>
    <property type="project" value="UniProtKB-UniRule"/>
</dbReference>
<dbReference type="PANTHER" id="PTHR11766:SF1">
    <property type="entry name" value="TYROSINE--TRNA LIGASE"/>
    <property type="match status" value="1"/>
</dbReference>
<dbReference type="CDD" id="cd00165">
    <property type="entry name" value="S4"/>
    <property type="match status" value="1"/>
</dbReference>
<evidence type="ECO:0000256" key="1">
    <source>
        <dbReference type="ARBA" id="ARBA00013160"/>
    </source>
</evidence>
<dbReference type="Pfam" id="PF00579">
    <property type="entry name" value="tRNA-synt_1b"/>
    <property type="match status" value="1"/>
</dbReference>
<dbReference type="PATRIC" id="fig|1619138.3.peg.676"/>
<keyword evidence="3 10" id="KW-0547">Nucleotide-binding</keyword>
<evidence type="ECO:0000256" key="7">
    <source>
        <dbReference type="ARBA" id="ARBA00048248"/>
    </source>
</evidence>
<evidence type="ECO:0000256" key="2">
    <source>
        <dbReference type="ARBA" id="ARBA00022598"/>
    </source>
</evidence>
<dbReference type="PROSITE" id="PS00178">
    <property type="entry name" value="AA_TRNA_LIGASE_I"/>
    <property type="match status" value="1"/>
</dbReference>
<dbReference type="SUPFAM" id="SSF52374">
    <property type="entry name" value="Nucleotidylyl transferase"/>
    <property type="match status" value="1"/>
</dbReference>
<evidence type="ECO:0000256" key="6">
    <source>
        <dbReference type="ARBA" id="ARBA00023146"/>
    </source>
</evidence>
<organism evidence="11 12">
    <name type="scientific">candidate division WWE3 bacterium GW2011_GWF1_42_14</name>
    <dbReference type="NCBI Taxonomy" id="1619138"/>
    <lineage>
        <taxon>Bacteria</taxon>
        <taxon>Katanobacteria</taxon>
    </lineage>
</organism>
<dbReference type="PROSITE" id="PS50889">
    <property type="entry name" value="S4"/>
    <property type="match status" value="1"/>
</dbReference>
<reference evidence="11 12" key="1">
    <citation type="journal article" date="2015" name="Nature">
        <title>rRNA introns, odd ribosomes, and small enigmatic genomes across a large radiation of phyla.</title>
        <authorList>
            <person name="Brown C.T."/>
            <person name="Hug L.A."/>
            <person name="Thomas B.C."/>
            <person name="Sharon I."/>
            <person name="Castelle C.J."/>
            <person name="Singh A."/>
            <person name="Wilkins M.J."/>
            <person name="Williams K.H."/>
            <person name="Banfield J.F."/>
        </authorList>
    </citation>
    <scope>NUCLEOTIDE SEQUENCE [LARGE SCALE GENOMIC DNA]</scope>
</reference>
<evidence type="ECO:0000313" key="12">
    <source>
        <dbReference type="Proteomes" id="UP000033847"/>
    </source>
</evidence>
<dbReference type="GO" id="GO:0006437">
    <property type="term" value="P:tyrosyl-tRNA aminoacylation"/>
    <property type="evidence" value="ECO:0007669"/>
    <property type="project" value="UniProtKB-UniRule"/>
</dbReference>
<dbReference type="EC" id="6.1.1.1" evidence="1 8"/>
<keyword evidence="6 10" id="KW-0030">Aminoacyl-tRNA synthetase</keyword>
<dbReference type="Gene3D" id="3.10.290.10">
    <property type="entry name" value="RNA-binding S4 domain"/>
    <property type="match status" value="1"/>
</dbReference>
<dbReference type="InterPro" id="IPR002307">
    <property type="entry name" value="Tyr-tRNA-ligase"/>
</dbReference>
<evidence type="ECO:0000256" key="5">
    <source>
        <dbReference type="ARBA" id="ARBA00022917"/>
    </source>
</evidence>
<dbReference type="InterPro" id="IPR036986">
    <property type="entry name" value="S4_RNA-bd_sf"/>
</dbReference>
<keyword evidence="5 10" id="KW-0648">Protein biosynthesis</keyword>
<evidence type="ECO:0000313" key="11">
    <source>
        <dbReference type="EMBL" id="KKS37290.1"/>
    </source>
</evidence>
<evidence type="ECO:0000256" key="3">
    <source>
        <dbReference type="ARBA" id="ARBA00022741"/>
    </source>
</evidence>
<proteinExistence type="inferred from homology"/>
<dbReference type="Gene3D" id="1.10.240.10">
    <property type="entry name" value="Tyrosyl-Transfer RNA Synthetase"/>
    <property type="match status" value="1"/>
</dbReference>
<dbReference type="PANTHER" id="PTHR11766">
    <property type="entry name" value="TYROSYL-TRNA SYNTHETASE"/>
    <property type="match status" value="1"/>
</dbReference>
<protein>
    <recommendedName>
        <fullName evidence="1 8">Tyrosine--tRNA ligase</fullName>
        <ecNumber evidence="1 8">6.1.1.1</ecNumber>
    </recommendedName>
</protein>
<evidence type="ECO:0000256" key="8">
    <source>
        <dbReference type="NCBIfam" id="TIGR00234"/>
    </source>
</evidence>
<dbReference type="PRINTS" id="PR01040">
    <property type="entry name" value="TRNASYNTHTYR"/>
</dbReference>